<dbReference type="RefSeq" id="WP_142934993.1">
    <property type="nucleotide sequence ID" value="NZ_FXTM01000008.1"/>
</dbReference>
<comment type="similarity">
    <text evidence="9">Belongs to the glycosyltransferase group 1 family.</text>
</comment>
<dbReference type="Gene3D" id="3.40.50.2000">
    <property type="entry name" value="Glycogen Phosphorylase B"/>
    <property type="match status" value="1"/>
</dbReference>
<sequence>MFWLYQLLLSVSIPLFPLLKKTVSKRGKVSLKNRFSTEFSEGKQKFLLHVSSIGEVNSVKPLVKALQGKVSLTVFTDYGLERARKIYPEIPSRISPIDLYPIVKNFLKKTSPKAVLIYETEIWPSLLKASSELQVPTIFVSGKIGERTYRRIKRFEGFLKPLFSDKIFLSRSEEDAERALKLGFKEVQVVGDLKLDYEPPEKGVSLEIDEERPVVIWGSTHEGEEELAVEVHKKLKRDFPNILTVIAPRHVGRRIDISGNVEYRSRTKRVRRETEFYIVDTVGELSSLYSYATVAVVGGSFVEGIGGHNPVEPVALKVPTLIGEFGNEFKEIAQTLKVPVLKRSELYPCLLTLLKEPKLRSKLGKESYFLWQERRGVTERILRFLGERVELQRN</sequence>
<evidence type="ECO:0000256" key="3">
    <source>
        <dbReference type="ARBA" id="ARBA00019077"/>
    </source>
</evidence>
<dbReference type="OrthoDB" id="9789797at2"/>
<evidence type="ECO:0000256" key="6">
    <source>
        <dbReference type="ARBA" id="ARBA00049183"/>
    </source>
</evidence>
<evidence type="ECO:0000256" key="7">
    <source>
        <dbReference type="PIRSR" id="PIRSR639901-1"/>
    </source>
</evidence>
<dbReference type="Proteomes" id="UP000317315">
    <property type="component" value="Unassembled WGS sequence"/>
</dbReference>
<gene>
    <name evidence="11" type="ORF">SAMN06269117_10857</name>
</gene>
<name>A0A521BWQ9_9BACT</name>
<dbReference type="Gene3D" id="3.40.50.11720">
    <property type="entry name" value="3-Deoxy-D-manno-octulosonic-acid transferase, N-terminal domain"/>
    <property type="match status" value="1"/>
</dbReference>
<comment type="function">
    <text evidence="9">Involved in lipopolysaccharide (LPS) biosynthesis. Catalyzes the transfer of 3-deoxy-D-manno-octulosonate (Kdo) residue(s) from CMP-Kdo to lipid IV(A), the tetraacyldisaccharide-1,4'-bisphosphate precursor of lipid A.</text>
</comment>
<comment type="pathway">
    <text evidence="1 9">Bacterial outer membrane biogenesis; LPS core biosynthesis.</text>
</comment>
<dbReference type="InterPro" id="IPR038107">
    <property type="entry name" value="Glycos_transf_N_sf"/>
</dbReference>
<feature type="domain" description="3-deoxy-D-manno-octulosonic-acid transferase N-terminal" evidence="10">
    <location>
        <begin position="32"/>
        <end position="196"/>
    </location>
</feature>
<reference evidence="11 12" key="1">
    <citation type="submission" date="2017-05" db="EMBL/GenBank/DDBJ databases">
        <authorList>
            <person name="Varghese N."/>
            <person name="Submissions S."/>
        </authorList>
    </citation>
    <scope>NUCLEOTIDE SEQUENCE [LARGE SCALE GENOMIC DNA]</scope>
    <source>
        <strain evidence="11 12">DSM 16304</strain>
    </source>
</reference>
<keyword evidence="9" id="KW-0472">Membrane</keyword>
<dbReference type="InterPro" id="IPR039901">
    <property type="entry name" value="Kdotransferase"/>
</dbReference>
<evidence type="ECO:0000256" key="1">
    <source>
        <dbReference type="ARBA" id="ARBA00004713"/>
    </source>
</evidence>
<protein>
    <recommendedName>
        <fullName evidence="3 9">3-deoxy-D-manno-octulosonic acid transferase</fullName>
        <shortName evidence="9">Kdo transferase</shortName>
        <ecNumber evidence="2 9">2.4.99.12</ecNumber>
    </recommendedName>
    <alternativeName>
        <fullName evidence="5 9">Lipid IV(A) 3-deoxy-D-manno-octulosonic acid transferase</fullName>
    </alternativeName>
</protein>
<evidence type="ECO:0000313" key="12">
    <source>
        <dbReference type="Proteomes" id="UP000317315"/>
    </source>
</evidence>
<evidence type="ECO:0000256" key="9">
    <source>
        <dbReference type="RuleBase" id="RU365103"/>
    </source>
</evidence>
<dbReference type="InterPro" id="IPR007507">
    <property type="entry name" value="Glycos_transf_N"/>
</dbReference>
<feature type="site" description="Transition state stabilizer" evidence="8">
    <location>
        <position position="194"/>
    </location>
</feature>
<feature type="site" description="Transition state stabilizer" evidence="8">
    <location>
        <position position="119"/>
    </location>
</feature>
<dbReference type="GO" id="GO:0043842">
    <property type="term" value="F:Kdo transferase activity"/>
    <property type="evidence" value="ECO:0007669"/>
    <property type="project" value="UniProtKB-EC"/>
</dbReference>
<dbReference type="PANTHER" id="PTHR42755">
    <property type="entry name" value="3-DEOXY-MANNO-OCTULOSONATE CYTIDYLYLTRANSFERASE"/>
    <property type="match status" value="1"/>
</dbReference>
<dbReference type="Pfam" id="PF04413">
    <property type="entry name" value="Glycos_transf_N"/>
    <property type="match status" value="1"/>
</dbReference>
<evidence type="ECO:0000256" key="2">
    <source>
        <dbReference type="ARBA" id="ARBA00012621"/>
    </source>
</evidence>
<dbReference type="UniPathway" id="UPA00958"/>
<comment type="catalytic activity">
    <reaction evidence="6 9">
        <text>lipid IVA (E. coli) + CMP-3-deoxy-beta-D-manno-octulosonate = alpha-Kdo-(2-&gt;6)-lipid IVA (E. coli) + CMP + H(+)</text>
        <dbReference type="Rhea" id="RHEA:28066"/>
        <dbReference type="ChEBI" id="CHEBI:15378"/>
        <dbReference type="ChEBI" id="CHEBI:58603"/>
        <dbReference type="ChEBI" id="CHEBI:60364"/>
        <dbReference type="ChEBI" id="CHEBI:60377"/>
        <dbReference type="ChEBI" id="CHEBI:85987"/>
        <dbReference type="EC" id="2.4.99.12"/>
    </reaction>
</comment>
<comment type="subcellular location">
    <subcellularLocation>
        <location evidence="9">Cell membrane</location>
    </subcellularLocation>
</comment>
<dbReference type="GO" id="GO:0009244">
    <property type="term" value="P:lipopolysaccharide core region biosynthetic process"/>
    <property type="evidence" value="ECO:0007669"/>
    <property type="project" value="UniProtKB-UniRule"/>
</dbReference>
<dbReference type="EMBL" id="FXTM01000008">
    <property type="protein sequence ID" value="SMO51623.1"/>
    <property type="molecule type" value="Genomic_DNA"/>
</dbReference>
<feature type="active site" description="Proton acceptor" evidence="7">
    <location>
        <position position="55"/>
    </location>
</feature>
<dbReference type="EC" id="2.4.99.12" evidence="2 9"/>
<keyword evidence="9" id="KW-0448">Lipopolysaccharide biosynthesis</keyword>
<proteinExistence type="inferred from homology"/>
<evidence type="ECO:0000256" key="8">
    <source>
        <dbReference type="PIRSR" id="PIRSR639901-2"/>
    </source>
</evidence>
<keyword evidence="9" id="KW-1003">Cell membrane</keyword>
<dbReference type="GO" id="GO:0005886">
    <property type="term" value="C:plasma membrane"/>
    <property type="evidence" value="ECO:0007669"/>
    <property type="project" value="UniProtKB-SubCell"/>
</dbReference>
<dbReference type="PANTHER" id="PTHR42755:SF1">
    <property type="entry name" value="3-DEOXY-D-MANNO-OCTULOSONIC ACID TRANSFERASE, MITOCHONDRIAL-RELATED"/>
    <property type="match status" value="1"/>
</dbReference>
<evidence type="ECO:0000259" key="10">
    <source>
        <dbReference type="Pfam" id="PF04413"/>
    </source>
</evidence>
<evidence type="ECO:0000256" key="4">
    <source>
        <dbReference type="ARBA" id="ARBA00022679"/>
    </source>
</evidence>
<evidence type="ECO:0000313" key="11">
    <source>
        <dbReference type="EMBL" id="SMO51623.1"/>
    </source>
</evidence>
<keyword evidence="12" id="KW-1185">Reference proteome</keyword>
<keyword evidence="4 9" id="KW-0808">Transferase</keyword>
<organism evidence="11 12">
    <name type="scientific">Balnearium lithotrophicum</name>
    <dbReference type="NCBI Taxonomy" id="223788"/>
    <lineage>
        <taxon>Bacteria</taxon>
        <taxon>Pseudomonadati</taxon>
        <taxon>Aquificota</taxon>
        <taxon>Aquificia</taxon>
        <taxon>Desulfurobacteriales</taxon>
        <taxon>Desulfurobacteriaceae</taxon>
        <taxon>Balnearium</taxon>
    </lineage>
</organism>
<accession>A0A521BWQ9</accession>
<evidence type="ECO:0000256" key="5">
    <source>
        <dbReference type="ARBA" id="ARBA00031445"/>
    </source>
</evidence>
<dbReference type="GO" id="GO:0009245">
    <property type="term" value="P:lipid A biosynthetic process"/>
    <property type="evidence" value="ECO:0007669"/>
    <property type="project" value="TreeGrafter"/>
</dbReference>
<dbReference type="AlphaFoldDB" id="A0A521BWQ9"/>